<reference evidence="2" key="2">
    <citation type="submission" date="2023-04" db="EMBL/GenBank/DDBJ databases">
        <authorList>
            <person name="Bu L."/>
            <person name="Lu L."/>
            <person name="Laidemitt M.R."/>
            <person name="Zhang S.M."/>
            <person name="Mutuku M."/>
            <person name="Mkoji G."/>
            <person name="Steinauer M."/>
            <person name="Loker E.S."/>
        </authorList>
    </citation>
    <scope>NUCLEOTIDE SEQUENCE</scope>
    <source>
        <strain evidence="2">KasaAsao</strain>
        <tissue evidence="2">Whole Snail</tissue>
    </source>
</reference>
<feature type="compositionally biased region" description="Basic residues" evidence="1">
    <location>
        <begin position="1"/>
        <end position="17"/>
    </location>
</feature>
<accession>A0AAD8ETD8</accession>
<feature type="compositionally biased region" description="Basic and acidic residues" evidence="1">
    <location>
        <begin position="153"/>
        <end position="165"/>
    </location>
</feature>
<feature type="compositionally biased region" description="Polar residues" evidence="1">
    <location>
        <begin position="128"/>
        <end position="148"/>
    </location>
</feature>
<protein>
    <submittedName>
        <fullName evidence="2">Uncharacterized protein</fullName>
    </submittedName>
</protein>
<evidence type="ECO:0000313" key="2">
    <source>
        <dbReference type="EMBL" id="KAK0039245.1"/>
    </source>
</evidence>
<sequence>MRRRAKRSKRFAWRSKRPTNQTAKRNGRDRRTRRFVRVDQRNRRRRRIKSRQLRRRQRLGKRMARLVEQLRFLPGKKRDQTAQSIIDGFGIGEMFLHIGASAIILVSGEFMATEAKQGIENTAQNEAQKANGQNGNQSVNANGRSNLGTGKGQGDERDRRTKNEFDIGFVERGGQHSQGRRKICAIRKRKTASGK</sequence>
<keyword evidence="3" id="KW-1185">Reference proteome</keyword>
<name>A0AAD8ETD8_BIOPF</name>
<evidence type="ECO:0000256" key="1">
    <source>
        <dbReference type="SAM" id="MobiDB-lite"/>
    </source>
</evidence>
<evidence type="ECO:0000313" key="3">
    <source>
        <dbReference type="Proteomes" id="UP001233172"/>
    </source>
</evidence>
<dbReference type="Proteomes" id="UP001233172">
    <property type="component" value="Unassembled WGS sequence"/>
</dbReference>
<reference evidence="2" key="1">
    <citation type="journal article" date="2023" name="PLoS Negl. Trop. Dis.">
        <title>A genome sequence for Biomphalaria pfeifferi, the major vector snail for the human-infecting parasite Schistosoma mansoni.</title>
        <authorList>
            <person name="Bu L."/>
            <person name="Lu L."/>
            <person name="Laidemitt M.R."/>
            <person name="Zhang S.M."/>
            <person name="Mutuku M."/>
            <person name="Mkoji G."/>
            <person name="Steinauer M."/>
            <person name="Loker E.S."/>
        </authorList>
    </citation>
    <scope>NUCLEOTIDE SEQUENCE</scope>
    <source>
        <strain evidence="2">KasaAsao</strain>
    </source>
</reference>
<comment type="caution">
    <text evidence="2">The sequence shown here is derived from an EMBL/GenBank/DDBJ whole genome shotgun (WGS) entry which is preliminary data.</text>
</comment>
<dbReference type="EMBL" id="JASAOG010000471">
    <property type="protein sequence ID" value="KAK0039245.1"/>
    <property type="molecule type" value="Genomic_DNA"/>
</dbReference>
<proteinExistence type="predicted"/>
<dbReference type="AlphaFoldDB" id="A0AAD8ETD8"/>
<feature type="region of interest" description="Disordered" evidence="1">
    <location>
        <begin position="128"/>
        <end position="181"/>
    </location>
</feature>
<organism evidence="2 3">
    <name type="scientific">Biomphalaria pfeifferi</name>
    <name type="common">Bloodfluke planorb</name>
    <name type="synonym">Freshwater snail</name>
    <dbReference type="NCBI Taxonomy" id="112525"/>
    <lineage>
        <taxon>Eukaryota</taxon>
        <taxon>Metazoa</taxon>
        <taxon>Spiralia</taxon>
        <taxon>Lophotrochozoa</taxon>
        <taxon>Mollusca</taxon>
        <taxon>Gastropoda</taxon>
        <taxon>Heterobranchia</taxon>
        <taxon>Euthyneura</taxon>
        <taxon>Panpulmonata</taxon>
        <taxon>Hygrophila</taxon>
        <taxon>Lymnaeoidea</taxon>
        <taxon>Planorbidae</taxon>
        <taxon>Biomphalaria</taxon>
    </lineage>
</organism>
<gene>
    <name evidence="2" type="ORF">Bpfe_031334</name>
</gene>
<feature type="region of interest" description="Disordered" evidence="1">
    <location>
        <begin position="1"/>
        <end position="30"/>
    </location>
</feature>